<dbReference type="AlphaFoldDB" id="A0A699X0D0"/>
<reference evidence="1" key="1">
    <citation type="journal article" date="2019" name="Sci. Rep.">
        <title>Draft genome of Tanacetum cinerariifolium, the natural source of mosquito coil.</title>
        <authorList>
            <person name="Yamashiro T."/>
            <person name="Shiraishi A."/>
            <person name="Satake H."/>
            <person name="Nakayama K."/>
        </authorList>
    </citation>
    <scope>NUCLEOTIDE SEQUENCE</scope>
</reference>
<proteinExistence type="predicted"/>
<organism evidence="1">
    <name type="scientific">Tanacetum cinerariifolium</name>
    <name type="common">Dalmatian daisy</name>
    <name type="synonym">Chrysanthemum cinerariifolium</name>
    <dbReference type="NCBI Taxonomy" id="118510"/>
    <lineage>
        <taxon>Eukaryota</taxon>
        <taxon>Viridiplantae</taxon>
        <taxon>Streptophyta</taxon>
        <taxon>Embryophyta</taxon>
        <taxon>Tracheophyta</taxon>
        <taxon>Spermatophyta</taxon>
        <taxon>Magnoliopsida</taxon>
        <taxon>eudicotyledons</taxon>
        <taxon>Gunneridae</taxon>
        <taxon>Pentapetalae</taxon>
        <taxon>asterids</taxon>
        <taxon>campanulids</taxon>
        <taxon>Asterales</taxon>
        <taxon>Asteraceae</taxon>
        <taxon>Asteroideae</taxon>
        <taxon>Anthemideae</taxon>
        <taxon>Anthemidinae</taxon>
        <taxon>Tanacetum</taxon>
    </lineage>
</organism>
<dbReference type="EMBL" id="BKCJ011768865">
    <property type="protein sequence ID" value="GFD51338.1"/>
    <property type="molecule type" value="Genomic_DNA"/>
</dbReference>
<feature type="non-terminal residue" evidence="1">
    <location>
        <position position="1"/>
    </location>
</feature>
<accession>A0A699X0D0</accession>
<name>A0A699X0D0_TANCI</name>
<evidence type="ECO:0000313" key="1">
    <source>
        <dbReference type="EMBL" id="GFD51338.1"/>
    </source>
</evidence>
<sequence>AEQAPCGRARTDALHAFPSARQAAYPVEAGHALPAQWPCAAIPAGYAEWKAFAETGPAQWSYVMAGSHAPTTRHAGEGTASPG</sequence>
<comment type="caution">
    <text evidence="1">The sequence shown here is derived from an EMBL/GenBank/DDBJ whole genome shotgun (WGS) entry which is preliminary data.</text>
</comment>
<protein>
    <submittedName>
        <fullName evidence="1">Uncharacterized protein</fullName>
    </submittedName>
</protein>
<gene>
    <name evidence="1" type="ORF">Tci_923307</name>
</gene>